<dbReference type="Proteomes" id="UP001324427">
    <property type="component" value="Unassembled WGS sequence"/>
</dbReference>
<dbReference type="AlphaFoldDB" id="A0AAV9JXZ5"/>
<feature type="region of interest" description="Disordered" evidence="1">
    <location>
        <begin position="99"/>
        <end position="138"/>
    </location>
</feature>
<reference evidence="2 3" key="1">
    <citation type="submission" date="2021-11" db="EMBL/GenBank/DDBJ databases">
        <title>Black yeast isolated from Biological Soil Crust.</title>
        <authorList>
            <person name="Kurbessoian T."/>
        </authorList>
    </citation>
    <scope>NUCLEOTIDE SEQUENCE [LARGE SCALE GENOMIC DNA]</scope>
    <source>
        <strain evidence="2 3">CCFEE 5522</strain>
    </source>
</reference>
<proteinExistence type="predicted"/>
<evidence type="ECO:0000313" key="3">
    <source>
        <dbReference type="Proteomes" id="UP001324427"/>
    </source>
</evidence>
<gene>
    <name evidence="2" type="ORF">LTR36_005249</name>
</gene>
<keyword evidence="3" id="KW-1185">Reference proteome</keyword>
<name>A0AAV9JXZ5_9PEZI</name>
<accession>A0AAV9JXZ5</accession>
<evidence type="ECO:0000313" key="2">
    <source>
        <dbReference type="EMBL" id="KAK4549948.1"/>
    </source>
</evidence>
<sequence>MDCFLDFCLSCDNQSNGAYCSQTCRLADLEKASTSAPTSPMSPSAPSQARMSWQSTTSTSGSAFVLPPAYNFSEKVASQSPNASTHAFQSQTSYFMRSPAQQSFDQAAASQRALTPSSSRTSLSSTMSDATASSSGGISHQARLELEDYFSSFHQAKAAKRRPS</sequence>
<comment type="caution">
    <text evidence="2">The sequence shown here is derived from an EMBL/GenBank/DDBJ whole genome shotgun (WGS) entry which is preliminary data.</text>
</comment>
<dbReference type="Pfam" id="PF12855">
    <property type="entry name" value="Ecl1"/>
    <property type="match status" value="1"/>
</dbReference>
<feature type="compositionally biased region" description="Low complexity" evidence="1">
    <location>
        <begin position="99"/>
        <end position="135"/>
    </location>
</feature>
<evidence type="ECO:0000256" key="1">
    <source>
        <dbReference type="SAM" id="MobiDB-lite"/>
    </source>
</evidence>
<dbReference type="EMBL" id="JAVFHQ010000003">
    <property type="protein sequence ID" value="KAK4549948.1"/>
    <property type="molecule type" value="Genomic_DNA"/>
</dbReference>
<protein>
    <submittedName>
        <fullName evidence="2">Uncharacterized protein</fullName>
    </submittedName>
</protein>
<organism evidence="2 3">
    <name type="scientific">Oleoguttula mirabilis</name>
    <dbReference type="NCBI Taxonomy" id="1507867"/>
    <lineage>
        <taxon>Eukaryota</taxon>
        <taxon>Fungi</taxon>
        <taxon>Dikarya</taxon>
        <taxon>Ascomycota</taxon>
        <taxon>Pezizomycotina</taxon>
        <taxon>Dothideomycetes</taxon>
        <taxon>Dothideomycetidae</taxon>
        <taxon>Mycosphaerellales</taxon>
        <taxon>Teratosphaeriaceae</taxon>
        <taxon>Oleoguttula</taxon>
    </lineage>
</organism>
<dbReference type="InterPro" id="IPR024368">
    <property type="entry name" value="Ecl1/2/3"/>
</dbReference>